<evidence type="ECO:0000256" key="4">
    <source>
        <dbReference type="ARBA" id="ARBA00022475"/>
    </source>
</evidence>
<accession>A0ABN2UDA1</accession>
<feature type="transmembrane region" description="Helical" evidence="8">
    <location>
        <begin position="12"/>
        <end position="29"/>
    </location>
</feature>
<evidence type="ECO:0000256" key="2">
    <source>
        <dbReference type="ARBA" id="ARBA00009773"/>
    </source>
</evidence>
<dbReference type="Pfam" id="PF01594">
    <property type="entry name" value="AI-2E_transport"/>
    <property type="match status" value="1"/>
</dbReference>
<comment type="caution">
    <text evidence="9">The sequence shown here is derived from an EMBL/GenBank/DDBJ whole genome shotgun (WGS) entry which is preliminary data.</text>
</comment>
<evidence type="ECO:0000256" key="7">
    <source>
        <dbReference type="ARBA" id="ARBA00023136"/>
    </source>
</evidence>
<dbReference type="PANTHER" id="PTHR21716:SF53">
    <property type="entry name" value="PERMEASE PERM-RELATED"/>
    <property type="match status" value="1"/>
</dbReference>
<comment type="subcellular location">
    <subcellularLocation>
        <location evidence="1">Cell membrane</location>
        <topology evidence="1">Multi-pass membrane protein</topology>
    </subcellularLocation>
</comment>
<keyword evidence="6 8" id="KW-1133">Transmembrane helix</keyword>
<dbReference type="RefSeq" id="WP_343992004.1">
    <property type="nucleotide sequence ID" value="NZ_BAAANB010000021.1"/>
</dbReference>
<gene>
    <name evidence="9" type="ORF">GCM10009740_26210</name>
</gene>
<evidence type="ECO:0000256" key="5">
    <source>
        <dbReference type="ARBA" id="ARBA00022692"/>
    </source>
</evidence>
<evidence type="ECO:0000256" key="8">
    <source>
        <dbReference type="SAM" id="Phobius"/>
    </source>
</evidence>
<evidence type="ECO:0000256" key="1">
    <source>
        <dbReference type="ARBA" id="ARBA00004651"/>
    </source>
</evidence>
<dbReference type="PANTHER" id="PTHR21716">
    <property type="entry name" value="TRANSMEMBRANE PROTEIN"/>
    <property type="match status" value="1"/>
</dbReference>
<evidence type="ECO:0000313" key="10">
    <source>
        <dbReference type="Proteomes" id="UP001501285"/>
    </source>
</evidence>
<proteinExistence type="inferred from homology"/>
<name>A0ABN2UDA1_9MICO</name>
<feature type="transmembrane region" description="Helical" evidence="8">
    <location>
        <begin position="35"/>
        <end position="55"/>
    </location>
</feature>
<feature type="transmembrane region" description="Helical" evidence="8">
    <location>
        <begin position="257"/>
        <end position="282"/>
    </location>
</feature>
<organism evidence="9 10">
    <name type="scientific">Terrabacter terrae</name>
    <dbReference type="NCBI Taxonomy" id="318434"/>
    <lineage>
        <taxon>Bacteria</taxon>
        <taxon>Bacillati</taxon>
        <taxon>Actinomycetota</taxon>
        <taxon>Actinomycetes</taxon>
        <taxon>Micrococcales</taxon>
        <taxon>Intrasporangiaceae</taxon>
        <taxon>Terrabacter</taxon>
    </lineage>
</organism>
<dbReference type="InterPro" id="IPR002549">
    <property type="entry name" value="AI-2E-like"/>
</dbReference>
<feature type="transmembrane region" description="Helical" evidence="8">
    <location>
        <begin position="149"/>
        <end position="171"/>
    </location>
</feature>
<protein>
    <submittedName>
        <fullName evidence="9">AI-2E family transporter</fullName>
    </submittedName>
</protein>
<keyword evidence="10" id="KW-1185">Reference proteome</keyword>
<evidence type="ECO:0000256" key="6">
    <source>
        <dbReference type="ARBA" id="ARBA00022989"/>
    </source>
</evidence>
<dbReference type="Proteomes" id="UP001501285">
    <property type="component" value="Unassembled WGS sequence"/>
</dbReference>
<comment type="similarity">
    <text evidence="2">Belongs to the autoinducer-2 exporter (AI-2E) (TC 2.A.86) family.</text>
</comment>
<reference evidence="9 10" key="1">
    <citation type="journal article" date="2019" name="Int. J. Syst. Evol. Microbiol.">
        <title>The Global Catalogue of Microorganisms (GCM) 10K type strain sequencing project: providing services to taxonomists for standard genome sequencing and annotation.</title>
        <authorList>
            <consortium name="The Broad Institute Genomics Platform"/>
            <consortium name="The Broad Institute Genome Sequencing Center for Infectious Disease"/>
            <person name="Wu L."/>
            <person name="Ma J."/>
        </authorList>
    </citation>
    <scope>NUCLEOTIDE SEQUENCE [LARGE SCALE GENOMIC DNA]</scope>
    <source>
        <strain evidence="9 10">JCM 14283</strain>
    </source>
</reference>
<evidence type="ECO:0000256" key="3">
    <source>
        <dbReference type="ARBA" id="ARBA00022448"/>
    </source>
</evidence>
<sequence length="362" mass="38316">MQQRPVPYRTISATIGMVVLAALLLLLIYDIRRVLVWIVVALFFAVALYPVANFLERRYPRAPRSVATLLVFLGVFLVLAALAAVFAVPLAREATDLAGQLPQLIADARAGRGPVGGLLERTNALEWVQQNQARLSEYGRSLATPALGIAKAAATTVAAVVTIFVLAYLMVLEGPKAVDGALGLLGDSRRAERVRAVGHDCAKTVTGYLSGNLLISVICGVLTYVVLKVLGVPFAGLIALFVAIADLVPLVGATLGAVVAVAAGFLHSVTAGIVVLVFFVLYQQLENHLLQPLILSRTVKLNPLTVLLSILVAVELAGILGALLAIPVAGIIQTIARDVWDHRGGRLKPEPTVGEDRRSAEA</sequence>
<evidence type="ECO:0000313" key="9">
    <source>
        <dbReference type="EMBL" id="GAA2034349.1"/>
    </source>
</evidence>
<keyword evidence="5 8" id="KW-0812">Transmembrane</keyword>
<keyword evidence="4" id="KW-1003">Cell membrane</keyword>
<dbReference type="EMBL" id="BAAANB010000021">
    <property type="protein sequence ID" value="GAA2034349.1"/>
    <property type="molecule type" value="Genomic_DNA"/>
</dbReference>
<feature type="transmembrane region" description="Helical" evidence="8">
    <location>
        <begin position="303"/>
        <end position="326"/>
    </location>
</feature>
<keyword evidence="3" id="KW-0813">Transport</keyword>
<feature type="transmembrane region" description="Helical" evidence="8">
    <location>
        <begin position="67"/>
        <end position="91"/>
    </location>
</feature>
<keyword evidence="7 8" id="KW-0472">Membrane</keyword>
<feature type="transmembrane region" description="Helical" evidence="8">
    <location>
        <begin position="213"/>
        <end position="245"/>
    </location>
</feature>